<evidence type="ECO:0000256" key="1">
    <source>
        <dbReference type="ARBA" id="ARBA00022490"/>
    </source>
</evidence>
<comment type="catalytic activity">
    <reaction evidence="5 6">
        <text>Exonucleolytic cleavage in either 5'- to 3'- or 3'- to 5'-direction to yield nucleoside 5'-phosphates.</text>
        <dbReference type="EC" id="3.1.11.6"/>
    </reaction>
</comment>
<dbReference type="Pfam" id="PF02601">
    <property type="entry name" value="Exonuc_VII_L"/>
    <property type="match status" value="1"/>
</dbReference>
<evidence type="ECO:0000256" key="4">
    <source>
        <dbReference type="ARBA" id="ARBA00022839"/>
    </source>
</evidence>
<evidence type="ECO:0000256" key="3">
    <source>
        <dbReference type="ARBA" id="ARBA00022801"/>
    </source>
</evidence>
<dbReference type="PANTHER" id="PTHR30008:SF0">
    <property type="entry name" value="EXODEOXYRIBONUCLEASE 7 LARGE SUBUNIT"/>
    <property type="match status" value="1"/>
</dbReference>
<evidence type="ECO:0000313" key="9">
    <source>
        <dbReference type="EMBL" id="PFG17348.1"/>
    </source>
</evidence>
<dbReference type="AlphaFoldDB" id="A0A2A9CSK4"/>
<dbReference type="InterPro" id="IPR020579">
    <property type="entry name" value="Exonuc_VII_lsu_C"/>
</dbReference>
<name>A0A2A9CSK4_9ACTN</name>
<dbReference type="GO" id="GO:0005737">
    <property type="term" value="C:cytoplasm"/>
    <property type="evidence" value="ECO:0007669"/>
    <property type="project" value="UniProtKB-SubCell"/>
</dbReference>
<dbReference type="EMBL" id="PDJC01000001">
    <property type="protein sequence ID" value="PFG17348.1"/>
    <property type="molecule type" value="Genomic_DNA"/>
</dbReference>
<comment type="subunit">
    <text evidence="5">Heterooligomer composed of large and small subunits.</text>
</comment>
<comment type="function">
    <text evidence="5">Bidirectionally degrades single-stranded DNA into large acid-insoluble oligonucleotides, which are then degraded further into small acid-soluble oligonucleotides.</text>
</comment>
<dbReference type="GO" id="GO:0003676">
    <property type="term" value="F:nucleic acid binding"/>
    <property type="evidence" value="ECO:0007669"/>
    <property type="project" value="InterPro"/>
</dbReference>
<dbReference type="GO" id="GO:0006308">
    <property type="term" value="P:DNA catabolic process"/>
    <property type="evidence" value="ECO:0007669"/>
    <property type="project" value="UniProtKB-UniRule"/>
</dbReference>
<keyword evidence="4 5" id="KW-0269">Exonuclease</keyword>
<dbReference type="InterPro" id="IPR025824">
    <property type="entry name" value="OB-fold_nuc-bd_dom"/>
</dbReference>
<comment type="caution">
    <text evidence="9">The sequence shown here is derived from an EMBL/GenBank/DDBJ whole genome shotgun (WGS) entry which is preliminary data.</text>
</comment>
<protein>
    <recommendedName>
        <fullName evidence="5">Exodeoxyribonuclease 7 large subunit</fullName>
        <ecNumber evidence="5">3.1.11.6</ecNumber>
    </recommendedName>
    <alternativeName>
        <fullName evidence="5">Exodeoxyribonuclease VII large subunit</fullName>
        <shortName evidence="5">Exonuclease VII large subunit</shortName>
    </alternativeName>
</protein>
<accession>A0A2A9CSK4</accession>
<comment type="similarity">
    <text evidence="5 6">Belongs to the XseA family.</text>
</comment>
<evidence type="ECO:0000256" key="2">
    <source>
        <dbReference type="ARBA" id="ARBA00022722"/>
    </source>
</evidence>
<dbReference type="EC" id="3.1.11.6" evidence="5"/>
<evidence type="ECO:0000259" key="8">
    <source>
        <dbReference type="Pfam" id="PF13742"/>
    </source>
</evidence>
<evidence type="ECO:0000313" key="10">
    <source>
        <dbReference type="Proteomes" id="UP000226079"/>
    </source>
</evidence>
<feature type="domain" description="OB-fold nucleic acid binding" evidence="8">
    <location>
        <begin position="20"/>
        <end position="103"/>
    </location>
</feature>
<dbReference type="GO" id="GO:0008855">
    <property type="term" value="F:exodeoxyribonuclease VII activity"/>
    <property type="evidence" value="ECO:0007669"/>
    <property type="project" value="UniProtKB-UniRule"/>
</dbReference>
<dbReference type="Pfam" id="PF13742">
    <property type="entry name" value="tRNA_anti_2"/>
    <property type="match status" value="1"/>
</dbReference>
<keyword evidence="1 5" id="KW-0963">Cytoplasm</keyword>
<dbReference type="RefSeq" id="WP_098460785.1">
    <property type="nucleotide sequence ID" value="NZ_PDJC01000001.1"/>
</dbReference>
<proteinExistence type="inferred from homology"/>
<evidence type="ECO:0000259" key="7">
    <source>
        <dbReference type="Pfam" id="PF02601"/>
    </source>
</evidence>
<dbReference type="HAMAP" id="MF_00378">
    <property type="entry name" value="Exonuc_7_L"/>
    <property type="match status" value="1"/>
</dbReference>
<dbReference type="InterPro" id="IPR003753">
    <property type="entry name" value="Exonuc_VII_L"/>
</dbReference>
<organism evidence="9 10">
    <name type="scientific">Propionicimonas paludicola</name>
    <dbReference type="NCBI Taxonomy" id="185243"/>
    <lineage>
        <taxon>Bacteria</taxon>
        <taxon>Bacillati</taxon>
        <taxon>Actinomycetota</taxon>
        <taxon>Actinomycetes</taxon>
        <taxon>Propionibacteriales</taxon>
        <taxon>Nocardioidaceae</taxon>
        <taxon>Propionicimonas</taxon>
    </lineage>
</organism>
<gene>
    <name evidence="5" type="primary">xseA</name>
    <name evidence="9" type="ORF">ATK74_1915</name>
</gene>
<dbReference type="PANTHER" id="PTHR30008">
    <property type="entry name" value="EXODEOXYRIBONUCLEASE 7 LARGE SUBUNIT"/>
    <property type="match status" value="1"/>
</dbReference>
<evidence type="ECO:0000256" key="6">
    <source>
        <dbReference type="RuleBase" id="RU004355"/>
    </source>
</evidence>
<keyword evidence="3 5" id="KW-0378">Hydrolase</keyword>
<sequence length="406" mass="44352">MPLPSSPEQPQPLRVVLQATKDWVERLNPIWVEGQLIEIKRRTGPTQFLTMRDTLGEFSVTVSTSQVVLDAAGPLTEGTVVAALIKPTIWTKSGSLTFQCSELRPSGEGRLLAAIEQRKRMLQAEGLFDPARKRRLPFLPRRIGLITGAGSAAERDVLENVRRRWPAAVIEVRHSLVQGQAAVEQLIDALRGLEAAPEVDVIIIARGGGSLEDLLPFSDEGLVRAVFACRTPVVSAIGHETDTPILDLVADLRASTPTDAAKRVVPDAAAESEKLAAARRQLELAIGNRIHNELRRLDELRSRPVLRDPTAALAGHYERLGQTRERLGRAIAARVREESLGLTHTIDRIRGLSPRATLQRGYAILADADGTTIDRVAAARAGQELSARLADGRLDLTVTELHQEQP</sequence>
<keyword evidence="10" id="KW-1185">Reference proteome</keyword>
<reference evidence="9 10" key="1">
    <citation type="submission" date="2017-10" db="EMBL/GenBank/DDBJ databases">
        <title>Sequencing the genomes of 1000 actinobacteria strains.</title>
        <authorList>
            <person name="Klenk H.-P."/>
        </authorList>
    </citation>
    <scope>NUCLEOTIDE SEQUENCE [LARGE SCALE GENOMIC DNA]</scope>
    <source>
        <strain evidence="9 10">DSM 15597</strain>
    </source>
</reference>
<evidence type="ECO:0000256" key="5">
    <source>
        <dbReference type="HAMAP-Rule" id="MF_00378"/>
    </source>
</evidence>
<comment type="subcellular location">
    <subcellularLocation>
        <location evidence="5 6">Cytoplasm</location>
    </subcellularLocation>
</comment>
<keyword evidence="2 5" id="KW-0540">Nuclease</keyword>
<feature type="domain" description="Exonuclease VII large subunit C-terminal" evidence="7">
    <location>
        <begin position="127"/>
        <end position="341"/>
    </location>
</feature>
<dbReference type="NCBIfam" id="TIGR00237">
    <property type="entry name" value="xseA"/>
    <property type="match status" value="1"/>
</dbReference>
<dbReference type="OrthoDB" id="9802795at2"/>
<dbReference type="Proteomes" id="UP000226079">
    <property type="component" value="Unassembled WGS sequence"/>
</dbReference>
<dbReference type="GO" id="GO:0009318">
    <property type="term" value="C:exodeoxyribonuclease VII complex"/>
    <property type="evidence" value="ECO:0007669"/>
    <property type="project" value="UniProtKB-UniRule"/>
</dbReference>